<accession>A0A6A6MEL9</accession>
<dbReference type="SMART" id="SM00367">
    <property type="entry name" value="LRR_CC"/>
    <property type="match status" value="4"/>
</dbReference>
<comment type="caution">
    <text evidence="2">The sequence shown here is derived from an EMBL/GenBank/DDBJ whole genome shotgun (WGS) entry which is preliminary data.</text>
</comment>
<proteinExistence type="predicted"/>
<dbReference type="InterPro" id="IPR027417">
    <property type="entry name" value="P-loop_NTPase"/>
</dbReference>
<evidence type="ECO:0000256" key="1">
    <source>
        <dbReference type="SAM" id="MobiDB-lite"/>
    </source>
</evidence>
<evidence type="ECO:0000313" key="3">
    <source>
        <dbReference type="Proteomes" id="UP000467840"/>
    </source>
</evidence>
<dbReference type="Proteomes" id="UP000467840">
    <property type="component" value="Chromosome 14"/>
</dbReference>
<dbReference type="FunFam" id="3.80.10.10:FF:001445">
    <property type="entry name" value="F-box protein At5g51380"/>
    <property type="match status" value="1"/>
</dbReference>
<keyword evidence="3" id="KW-1185">Reference proteome</keyword>
<dbReference type="SUPFAM" id="SSF81383">
    <property type="entry name" value="F-box domain"/>
    <property type="match status" value="1"/>
</dbReference>
<dbReference type="SUPFAM" id="SSF52540">
    <property type="entry name" value="P-loop containing nucleoside triphosphate hydrolases"/>
    <property type="match status" value="1"/>
</dbReference>
<dbReference type="InterPro" id="IPR006553">
    <property type="entry name" value="Leu-rich_rpt_Cys-con_subtyp"/>
</dbReference>
<name>A0A6A6MEL9_HEVBR</name>
<dbReference type="PANTHER" id="PTHR33477">
    <property type="entry name" value="P-LOOP NTPASE DOMAIN-CONTAINING PROTEIN LPA1 HOMOLOG 1"/>
    <property type="match status" value="1"/>
</dbReference>
<reference evidence="2 3" key="1">
    <citation type="journal article" date="2020" name="Mol. Plant">
        <title>The Chromosome-Based Rubber Tree Genome Provides New Insights into Spurge Genome Evolution and Rubber Biosynthesis.</title>
        <authorList>
            <person name="Liu J."/>
            <person name="Shi C."/>
            <person name="Shi C.C."/>
            <person name="Li W."/>
            <person name="Zhang Q.J."/>
            <person name="Zhang Y."/>
            <person name="Li K."/>
            <person name="Lu H.F."/>
            <person name="Shi C."/>
            <person name="Zhu S.T."/>
            <person name="Xiao Z.Y."/>
            <person name="Nan H."/>
            <person name="Yue Y."/>
            <person name="Zhu X.G."/>
            <person name="Wu Y."/>
            <person name="Hong X.N."/>
            <person name="Fan G.Y."/>
            <person name="Tong Y."/>
            <person name="Zhang D."/>
            <person name="Mao C.L."/>
            <person name="Liu Y.L."/>
            <person name="Hao S.J."/>
            <person name="Liu W.Q."/>
            <person name="Lv M.Q."/>
            <person name="Zhang H.B."/>
            <person name="Liu Y."/>
            <person name="Hu-Tang G.R."/>
            <person name="Wang J.P."/>
            <person name="Wang J.H."/>
            <person name="Sun Y.H."/>
            <person name="Ni S.B."/>
            <person name="Chen W.B."/>
            <person name="Zhang X.C."/>
            <person name="Jiao Y.N."/>
            <person name="Eichler E.E."/>
            <person name="Li G.H."/>
            <person name="Liu X."/>
            <person name="Gao L.Z."/>
        </authorList>
    </citation>
    <scope>NUCLEOTIDE SEQUENCE [LARGE SCALE GENOMIC DNA]</scope>
    <source>
        <strain evidence="3">cv. GT1</strain>
        <tissue evidence="2">Leaf</tissue>
    </source>
</reference>
<dbReference type="SUPFAM" id="SSF52047">
    <property type="entry name" value="RNI-like"/>
    <property type="match status" value="2"/>
</dbReference>
<dbReference type="PANTHER" id="PTHR33477:SF2">
    <property type="entry name" value="2-PHOSPHOGLYCERATE KINASE"/>
    <property type="match status" value="1"/>
</dbReference>
<evidence type="ECO:0000313" key="2">
    <source>
        <dbReference type="EMBL" id="KAF2311704.1"/>
    </source>
</evidence>
<dbReference type="AlphaFoldDB" id="A0A6A6MEL9"/>
<sequence length="1030" mass="115101">MSFSAEEPTADPNSPMKKTPPSWSDLWLKNTKPLKHVVFAMHLQSLSSPTATKDSKTKNQTLFSNFSKIDRTLLLSDELLLKILSKLPDSQRNSNFLVCKRWLNLQGRLVRSLKVLDWEFIESGRLIARFPNLTHVDLINGCIITPHDSSIWLNHRFLSMHINSEISGFVPNWRICEESLLSVEVVDRGLKALGSACPNLRKLLVIGASELGLLNVAEECLTLQELELHKCNDNVLRGIAACDNLQILKLVGKVDGLYSSLVSDIGLTILAQGCKRLVKLELSGCEGSFDGIKAIGQCCQMLEELTLTDHRMDDGWLAALSYCENLKTLRFLSCKKIDLSSGPDDYLGSCPALENLHLQKCRFRNKKSVRDLFKVCEAVREIVVQDCWGLDNDMFSSASVCRRVKLLSLEGCSLLTTQGLESVLVNWNDLQHLRVQSCKHIKDCEVSAALSTLFSVLKELKWRPDTKSLLVSSLVGTGMGKKGAASSSSPTTHSNNYIGEDDSDLFNNPSFSAVNFSSRNASSKYDFVKVKVWLGDHADHYYVLSRFLLSRMLTVTKIPNHVAIKIALELKKLLIDNSLLDVSQSDLEANLFKLMERRGYGEEYISRYKMMTRFHHQRVPLVILVCGTACVGKSTIATQLAQRLNLPNVLQTDMVYELLRTSTDAPLASIPVWARDFSSSEELITEFCRECRIVRKGLAGDLKKAMKDGKPIIIEGIHLDPSIYLMDEENKSPANVPEKTKEANPVAVIDNDPLKQVEKNPRSVTVSHTENISSILENVSLEEGNFSDQVNKVPDSQEPVNTAEGEITSAGRERNTSVRKEKLGPKPIIIPIILKMAEFDHKALLEEWIVTRTFSDKCLVQDKGRLIANLKIIQDYLCSFTSQMLSPRFGTVYWDGEIILGDDGYDYCGGRSVVFSIGSRLKNANLVMGIVRTIFPIEGREFIERILFRKPKLSKGVLNWACIDLRNVDDVSIMFNFIEQIGGLESIELYVDIYRPNGSVNVVDEVGPSNAGTLENAEIANDVNNSAIDV</sequence>
<feature type="region of interest" description="Disordered" evidence="1">
    <location>
        <begin position="1"/>
        <end position="22"/>
    </location>
</feature>
<evidence type="ECO:0008006" key="4">
    <source>
        <dbReference type="Google" id="ProtNLM"/>
    </source>
</evidence>
<organism evidence="2 3">
    <name type="scientific">Hevea brasiliensis</name>
    <name type="common">Para rubber tree</name>
    <name type="synonym">Siphonia brasiliensis</name>
    <dbReference type="NCBI Taxonomy" id="3981"/>
    <lineage>
        <taxon>Eukaryota</taxon>
        <taxon>Viridiplantae</taxon>
        <taxon>Streptophyta</taxon>
        <taxon>Embryophyta</taxon>
        <taxon>Tracheophyta</taxon>
        <taxon>Spermatophyta</taxon>
        <taxon>Magnoliopsida</taxon>
        <taxon>eudicotyledons</taxon>
        <taxon>Gunneridae</taxon>
        <taxon>Pentapetalae</taxon>
        <taxon>rosids</taxon>
        <taxon>fabids</taxon>
        <taxon>Malpighiales</taxon>
        <taxon>Euphorbiaceae</taxon>
        <taxon>Crotonoideae</taxon>
        <taxon>Micrandreae</taxon>
        <taxon>Hevea</taxon>
    </lineage>
</organism>
<dbReference type="Gene3D" id="3.80.10.10">
    <property type="entry name" value="Ribonuclease Inhibitor"/>
    <property type="match status" value="1"/>
</dbReference>
<dbReference type="InterPro" id="IPR036047">
    <property type="entry name" value="F-box-like_dom_sf"/>
</dbReference>
<dbReference type="EMBL" id="JAAGAX010000006">
    <property type="protein sequence ID" value="KAF2311704.1"/>
    <property type="molecule type" value="Genomic_DNA"/>
</dbReference>
<dbReference type="InterPro" id="IPR032675">
    <property type="entry name" value="LRR_dom_sf"/>
</dbReference>
<gene>
    <name evidence="2" type="ORF">GH714_026185</name>
</gene>
<protein>
    <recommendedName>
        <fullName evidence="4">F-box domain-containing protein</fullName>
    </recommendedName>
</protein>
<dbReference type="Gene3D" id="3.40.50.300">
    <property type="entry name" value="P-loop containing nucleotide triphosphate hydrolases"/>
    <property type="match status" value="1"/>
</dbReference>
<dbReference type="Gene3D" id="1.20.1280.50">
    <property type="match status" value="1"/>
</dbReference>